<feature type="signal peptide" evidence="4">
    <location>
        <begin position="1"/>
        <end position="15"/>
    </location>
</feature>
<feature type="domain" description="Peptidase S1" evidence="5">
    <location>
        <begin position="434"/>
        <end position="731"/>
    </location>
</feature>
<accession>A0ABN7SYN7</accession>
<evidence type="ECO:0000256" key="1">
    <source>
        <dbReference type="ARBA" id="ARBA00023157"/>
    </source>
</evidence>
<dbReference type="EMBL" id="OU015567">
    <property type="protein sequence ID" value="CAG5110434.1"/>
    <property type="molecule type" value="Genomic_DNA"/>
</dbReference>
<evidence type="ECO:0000256" key="4">
    <source>
        <dbReference type="SAM" id="SignalP"/>
    </source>
</evidence>
<dbReference type="InterPro" id="IPR009003">
    <property type="entry name" value="Peptidase_S1_PA"/>
</dbReference>
<organism evidence="6 7">
    <name type="scientific">Oikopleura dioica</name>
    <name type="common">Tunicate</name>
    <dbReference type="NCBI Taxonomy" id="34765"/>
    <lineage>
        <taxon>Eukaryota</taxon>
        <taxon>Metazoa</taxon>
        <taxon>Chordata</taxon>
        <taxon>Tunicata</taxon>
        <taxon>Appendicularia</taxon>
        <taxon>Copelata</taxon>
        <taxon>Oikopleuridae</taxon>
        <taxon>Oikopleura</taxon>
    </lineage>
</organism>
<dbReference type="PANTHER" id="PTHR24253:SF176">
    <property type="entry name" value="CORIN, ISOFORM B"/>
    <property type="match status" value="1"/>
</dbReference>
<proteinExistence type="predicted"/>
<dbReference type="PROSITE" id="PS50240">
    <property type="entry name" value="TRYPSIN_DOM"/>
    <property type="match status" value="2"/>
</dbReference>
<feature type="compositionally biased region" description="Basic and acidic residues" evidence="3">
    <location>
        <begin position="378"/>
        <end position="390"/>
    </location>
</feature>
<dbReference type="PRINTS" id="PR00722">
    <property type="entry name" value="CHYMOTRYPSIN"/>
</dbReference>
<keyword evidence="2" id="KW-0378">Hydrolase</keyword>
<sequence>MKLLFSLIASSTSWAQKTDTKLQDEQSSQSGRAAREVTKNSFSSPPPRRPLRSISNSERLWRKMQKRRRAPIIRPGFGAHAVHNEFLHEKNERESAPKRENGLERTYQWPQFGRAAKVDSFAAYFEYEAEEAELEEEMAATSAGFNFDELEDVCGKSAQSDPIKRKRCRKYQKDLLKEHIQLEIKDSVQKFETEQTEMLGDIGLAPECDAENSKQYKKSGQCCHEGKLHQSGDVWESLIETSFDKYRMVCGCSDGKTVCEDSDFEELLKRREKCSLRTNWYIKKIQKGLIKRDLKTEGLISVQPISGLEGYKVNDMTLFSFMKMKCHNGTFYLNGEKVGTPYGDEYTADFGTELDFDCKIAKGRFDKDDIEEEEEEEEFRKRREASEPEWRQLPSCVLDTPLEDAPSNDAETPSNDSENGSDHTAGFDPSTARILGGTKVASTGEFPWQCLLITHSGSFCGCVVIDEQVILTAAHCVLTSSTGNEDSFLEGDAQEVTAMAILGTVDRMSSFSQRIRVQNCGIHPGFKSDGPIMYYDIAFCTLRDTIDFNDDKAPVKPACLPSQLEKEEAHGQKMCIATGFGTTSEQTIALSNWMMMVNLKPVGTDTCRAAYQGMILEPKNDPADNVIGGIRDDIHFCAGGVSGKDSCQGDSGGALVCDLHPFTSPDRQSKCGSYFLQGIVSFGKGCGRAGIPGVYTNLNDRDVADFVDFGLGIGKSGDWRDFRSWVNYHDKINSWAICLGGICGDQQNKPTSKPSLERKGDQKDCPAKCLDRYERCDKKCYRKWLRQQAKKPKTTKAPETTIPETTSVLETTSSFWQPTTTTQTEFYTTTTTTTTQRPTQTTKRDFQRFGDRKLIKQLTRQLARLEEKNAEDPNPRLEEKIQEVKEDFYLLMRPGSDPTTAKASNHMMKAIVPLWQVNSCNKRYEKKLNDIHICAGGLGTDTCQGDSGGAMSCQIPRGHPVYEKCQGYFVRGLTSFGLGCNQIGTPGVYVDLSNKGIENWINDIIRFLARKGAENLKTGVRYGIFEKNYDSYFEH</sequence>
<evidence type="ECO:0000313" key="6">
    <source>
        <dbReference type="EMBL" id="CAG5110434.1"/>
    </source>
</evidence>
<reference evidence="6 7" key="1">
    <citation type="submission" date="2021-04" db="EMBL/GenBank/DDBJ databases">
        <authorList>
            <person name="Bliznina A."/>
        </authorList>
    </citation>
    <scope>NUCLEOTIDE SEQUENCE [LARGE SCALE GENOMIC DNA]</scope>
</reference>
<dbReference type="InterPro" id="IPR043504">
    <property type="entry name" value="Peptidase_S1_PA_chymotrypsin"/>
</dbReference>
<dbReference type="InterPro" id="IPR033116">
    <property type="entry name" value="TRYPSIN_SER"/>
</dbReference>
<evidence type="ECO:0000256" key="3">
    <source>
        <dbReference type="SAM" id="MobiDB-lite"/>
    </source>
</evidence>
<keyword evidence="2" id="KW-0645">Protease</keyword>
<dbReference type="PANTHER" id="PTHR24253">
    <property type="entry name" value="TRANSMEMBRANE PROTEASE SERINE"/>
    <property type="match status" value="1"/>
</dbReference>
<evidence type="ECO:0000259" key="5">
    <source>
        <dbReference type="PROSITE" id="PS50240"/>
    </source>
</evidence>
<evidence type="ECO:0000256" key="2">
    <source>
        <dbReference type="RuleBase" id="RU363034"/>
    </source>
</evidence>
<feature type="chain" id="PRO_5045474269" evidence="4">
    <location>
        <begin position="16"/>
        <end position="1035"/>
    </location>
</feature>
<keyword evidence="1" id="KW-1015">Disulfide bond</keyword>
<protein>
    <submittedName>
        <fullName evidence="6">Oidioi.mRNA.OKI2018_I69.chr2.g4837.t1.cds</fullName>
    </submittedName>
</protein>
<dbReference type="Pfam" id="PF00089">
    <property type="entry name" value="Trypsin"/>
    <property type="match status" value="2"/>
</dbReference>
<feature type="region of interest" description="Disordered" evidence="3">
    <location>
        <begin position="369"/>
        <end position="430"/>
    </location>
</feature>
<feature type="domain" description="Peptidase S1" evidence="5">
    <location>
        <begin position="862"/>
        <end position="1006"/>
    </location>
</feature>
<feature type="region of interest" description="Disordered" evidence="3">
    <location>
        <begin position="9"/>
        <end position="57"/>
    </location>
</feature>
<dbReference type="Gene3D" id="2.40.10.10">
    <property type="entry name" value="Trypsin-like serine proteases"/>
    <property type="match status" value="2"/>
</dbReference>
<dbReference type="InterPro" id="IPR018114">
    <property type="entry name" value="TRYPSIN_HIS"/>
</dbReference>
<keyword evidence="2" id="KW-0720">Serine protease</keyword>
<dbReference type="SMART" id="SM00020">
    <property type="entry name" value="Tryp_SPc"/>
    <property type="match status" value="1"/>
</dbReference>
<dbReference type="SUPFAM" id="SSF50494">
    <property type="entry name" value="Trypsin-like serine proteases"/>
    <property type="match status" value="2"/>
</dbReference>
<keyword evidence="7" id="KW-1185">Reference proteome</keyword>
<dbReference type="PROSITE" id="PS00135">
    <property type="entry name" value="TRYPSIN_SER"/>
    <property type="match status" value="2"/>
</dbReference>
<feature type="compositionally biased region" description="Polar residues" evidence="3">
    <location>
        <begin position="409"/>
        <end position="418"/>
    </location>
</feature>
<dbReference type="PROSITE" id="PS00134">
    <property type="entry name" value="TRYPSIN_HIS"/>
    <property type="match status" value="1"/>
</dbReference>
<gene>
    <name evidence="6" type="ORF">OKIOD_LOCUS13602</name>
</gene>
<name>A0ABN7SYN7_OIKDI</name>
<evidence type="ECO:0000313" key="7">
    <source>
        <dbReference type="Proteomes" id="UP001158576"/>
    </source>
</evidence>
<dbReference type="Proteomes" id="UP001158576">
    <property type="component" value="Chromosome 2"/>
</dbReference>
<dbReference type="CDD" id="cd00190">
    <property type="entry name" value="Tryp_SPc"/>
    <property type="match status" value="1"/>
</dbReference>
<dbReference type="InterPro" id="IPR001314">
    <property type="entry name" value="Peptidase_S1A"/>
</dbReference>
<keyword evidence="4" id="KW-0732">Signal</keyword>
<dbReference type="InterPro" id="IPR001254">
    <property type="entry name" value="Trypsin_dom"/>
</dbReference>